<protein>
    <submittedName>
        <fullName evidence="2">HutD family protein</fullName>
    </submittedName>
</protein>
<keyword evidence="3" id="KW-1185">Reference proteome</keyword>
<sequence length="184" mass="19138">MTTVREARIVRHADRRTTPWANGAGTTAEIAAGVASRWRFSVATLEAGSTFFSPFPGVDRIFTVIGDHPVSLDFGGGPTLIPRLSPTAFAGERGPDCVAEGPTEAFNVMVHRTTTAASVNIVDIGAAQDVTADGRLAALALVLGGRLTTDLGLVEPGDCLLVERGSVRVSGPASVVIAEILDRT</sequence>
<dbReference type="Proteomes" id="UP001231166">
    <property type="component" value="Chromosome"/>
</dbReference>
<dbReference type="SUPFAM" id="SSF51182">
    <property type="entry name" value="RmlC-like cupins"/>
    <property type="match status" value="1"/>
</dbReference>
<dbReference type="EMBL" id="CP130953">
    <property type="protein sequence ID" value="WLF46670.1"/>
    <property type="molecule type" value="Genomic_DNA"/>
</dbReference>
<evidence type="ECO:0000313" key="2">
    <source>
        <dbReference type="EMBL" id="WLF46670.1"/>
    </source>
</evidence>
<reference evidence="2" key="2">
    <citation type="submission" date="2023-07" db="EMBL/GenBank/DDBJ databases">
        <title>Genomic analysis of Rhodococcus opacus VOC-14 with glycol ethers degradation activity.</title>
        <authorList>
            <person name="Narkevich D.A."/>
            <person name="Hlushen A.M."/>
            <person name="Akhremchuk A.E."/>
            <person name="Sikolenko M.A."/>
            <person name="Valentovich L.N."/>
        </authorList>
    </citation>
    <scope>NUCLEOTIDE SEQUENCE</scope>
    <source>
        <strain evidence="2">VOC-14</strain>
    </source>
</reference>
<dbReference type="PANTHER" id="PTHR37943">
    <property type="entry name" value="PROTEIN VES"/>
    <property type="match status" value="1"/>
</dbReference>
<reference evidence="1" key="1">
    <citation type="submission" date="2022-12" db="EMBL/GenBank/DDBJ databases">
        <authorList>
            <person name="Krivoruchko A.V."/>
            <person name="Elkin A."/>
        </authorList>
    </citation>
    <scope>NUCLEOTIDE SEQUENCE</scope>
    <source>
        <strain evidence="1">IEGM 249</strain>
    </source>
</reference>
<dbReference type="AlphaFoldDB" id="A0AAX3YBE6"/>
<name>A0AAX3YBE6_RHOOP</name>
<dbReference type="PANTHER" id="PTHR37943:SF1">
    <property type="entry name" value="PROTEIN VES"/>
    <property type="match status" value="1"/>
</dbReference>
<gene>
    <name evidence="1" type="ORF">O4328_24495</name>
    <name evidence="2" type="ORF">Q5707_33100</name>
</gene>
<evidence type="ECO:0000313" key="4">
    <source>
        <dbReference type="Proteomes" id="UP001231166"/>
    </source>
</evidence>
<evidence type="ECO:0000313" key="3">
    <source>
        <dbReference type="Proteomes" id="UP001066327"/>
    </source>
</evidence>
<dbReference type="Pfam" id="PF05962">
    <property type="entry name" value="HutD"/>
    <property type="match status" value="1"/>
</dbReference>
<dbReference type="InterPro" id="IPR011051">
    <property type="entry name" value="RmlC_Cupin_sf"/>
</dbReference>
<dbReference type="InterPro" id="IPR014710">
    <property type="entry name" value="RmlC-like_jellyroll"/>
</dbReference>
<evidence type="ECO:0000313" key="1">
    <source>
        <dbReference type="EMBL" id="MCZ4586808.1"/>
    </source>
</evidence>
<organism evidence="2 4">
    <name type="scientific">Rhodococcus opacus</name>
    <name type="common">Nocardia opaca</name>
    <dbReference type="NCBI Taxonomy" id="37919"/>
    <lineage>
        <taxon>Bacteria</taxon>
        <taxon>Bacillati</taxon>
        <taxon>Actinomycetota</taxon>
        <taxon>Actinomycetes</taxon>
        <taxon>Mycobacteriales</taxon>
        <taxon>Nocardiaceae</taxon>
        <taxon>Rhodococcus</taxon>
    </lineage>
</organism>
<dbReference type="Gene3D" id="2.60.120.10">
    <property type="entry name" value="Jelly Rolls"/>
    <property type="match status" value="1"/>
</dbReference>
<dbReference type="EMBL" id="JAPWIS010000013">
    <property type="protein sequence ID" value="MCZ4586808.1"/>
    <property type="molecule type" value="Genomic_DNA"/>
</dbReference>
<dbReference type="Proteomes" id="UP001066327">
    <property type="component" value="Unassembled WGS sequence"/>
</dbReference>
<dbReference type="RefSeq" id="WP_269591716.1">
    <property type="nucleotide sequence ID" value="NZ_CP130953.1"/>
</dbReference>
<accession>A0AAX3YBE6</accession>
<dbReference type="InterPro" id="IPR010282">
    <property type="entry name" value="Uncharacterised_HutD/Ves"/>
</dbReference>
<proteinExistence type="predicted"/>